<evidence type="ECO:0000313" key="5">
    <source>
        <dbReference type="Proteomes" id="UP000622552"/>
    </source>
</evidence>
<keyword evidence="2" id="KW-0732">Signal</keyword>
<keyword evidence="4" id="KW-0378">Hydrolase</keyword>
<dbReference type="Gene3D" id="3.20.20.80">
    <property type="entry name" value="Glycosidases"/>
    <property type="match status" value="1"/>
</dbReference>
<name>A0A8J7GUC6_9ACTN</name>
<gene>
    <name evidence="4" type="ORF">IW245_005879</name>
</gene>
<dbReference type="InterPro" id="IPR005201">
    <property type="entry name" value="TIM_ENGase"/>
</dbReference>
<feature type="region of interest" description="Disordered" evidence="1">
    <location>
        <begin position="492"/>
        <end position="511"/>
    </location>
</feature>
<proteinExistence type="predicted"/>
<evidence type="ECO:0000313" key="4">
    <source>
        <dbReference type="EMBL" id="MBG6139685.1"/>
    </source>
</evidence>
<feature type="chain" id="PRO_5039323057" evidence="2">
    <location>
        <begin position="18"/>
        <end position="656"/>
    </location>
</feature>
<evidence type="ECO:0000256" key="1">
    <source>
        <dbReference type="SAM" id="MobiDB-lite"/>
    </source>
</evidence>
<dbReference type="PANTHER" id="PTHR13246:SF1">
    <property type="entry name" value="CYTOSOLIC ENDO-BETA-N-ACETYLGLUCOSAMINIDASE"/>
    <property type="match status" value="1"/>
</dbReference>
<dbReference type="Gene3D" id="2.60.120.260">
    <property type="entry name" value="Galactose-binding domain-like"/>
    <property type="match status" value="1"/>
</dbReference>
<dbReference type="GO" id="GO:0033925">
    <property type="term" value="F:mannosyl-glycoprotein endo-beta-N-acetylglucosaminidase activity"/>
    <property type="evidence" value="ECO:0007669"/>
    <property type="project" value="UniProtKB-EC"/>
</dbReference>
<dbReference type="Proteomes" id="UP000622552">
    <property type="component" value="Unassembled WGS sequence"/>
</dbReference>
<evidence type="ECO:0000259" key="3">
    <source>
        <dbReference type="Pfam" id="PF03644"/>
    </source>
</evidence>
<dbReference type="RefSeq" id="WP_197006314.1">
    <property type="nucleotide sequence ID" value="NZ_BONS01000006.1"/>
</dbReference>
<dbReference type="CDD" id="cd06547">
    <property type="entry name" value="GH85_ENGase"/>
    <property type="match status" value="1"/>
</dbReference>
<dbReference type="EMBL" id="JADOUF010000001">
    <property type="protein sequence ID" value="MBG6139685.1"/>
    <property type="molecule type" value="Genomic_DNA"/>
</dbReference>
<feature type="domain" description="Cytosolic endo-beta-N-acetylglucosaminidase TIM barrel" evidence="3">
    <location>
        <begin position="117"/>
        <end position="408"/>
    </location>
</feature>
<comment type="caution">
    <text evidence="4">The sequence shown here is derived from an EMBL/GenBank/DDBJ whole genome shotgun (WGS) entry which is preliminary data.</text>
</comment>
<reference evidence="4" key="1">
    <citation type="submission" date="2020-11" db="EMBL/GenBank/DDBJ databases">
        <title>Sequencing the genomes of 1000 actinobacteria strains.</title>
        <authorList>
            <person name="Klenk H.-P."/>
        </authorList>
    </citation>
    <scope>NUCLEOTIDE SEQUENCE</scope>
    <source>
        <strain evidence="4">DSM 45356</strain>
    </source>
</reference>
<dbReference type="AlphaFoldDB" id="A0A8J7GUC6"/>
<organism evidence="4 5">
    <name type="scientific">Longispora fulva</name>
    <dbReference type="NCBI Taxonomy" id="619741"/>
    <lineage>
        <taxon>Bacteria</taxon>
        <taxon>Bacillati</taxon>
        <taxon>Actinomycetota</taxon>
        <taxon>Actinomycetes</taxon>
        <taxon>Micromonosporales</taxon>
        <taxon>Micromonosporaceae</taxon>
        <taxon>Longispora</taxon>
    </lineage>
</organism>
<dbReference type="InterPro" id="IPR006311">
    <property type="entry name" value="TAT_signal"/>
</dbReference>
<evidence type="ECO:0000256" key="2">
    <source>
        <dbReference type="SAM" id="SignalP"/>
    </source>
</evidence>
<protein>
    <submittedName>
        <fullName evidence="4">Mannosyl-glycoprotein endo-beta-N-acetylglucosaminidase</fullName>
        <ecNumber evidence="4">3.2.1.96</ecNumber>
    </submittedName>
</protein>
<accession>A0A8J7GUC6</accession>
<sequence length="656" mass="70173">MASLSRRNLLIAGAVGAAGATVGAVPAAAAPGRAPGIAAVPPTNQAPPAAGQPFAPNWFPDDVAVWSPETDTDARFNRSTTPLTSRIVDRHTTANAEARKRRILALSVFANTDGNPSQGGAQFDYYTSEFWQYIDSLVFWGGSASEGLILAPNPTVTDAAHRNGVPVHGTVFFPPNVYGGNLDWVRQFLRRDALGRFPVADGLARISRYFGFEGWFINQETTGADPALAEEMRLFVVALKAKTSVIWYDAMDTTGAVGWRGRLDELNAPYFATADTMFVDFRWDYPDLPSSATYARGMGRDPGQLFCGVDTGWRQFKVQLDFDAVFPADDPNGLSIGLYRPDFTLTSTDDKSAYEAREQRFWVGADGDPSTSTADADGWRGVSSKVAEAAVVTRAPFSTTFNTGHGRLWASDGRVWQRGEWNNLTAQDVLPTWRWLVTGSALTAGYDYEKVWEGGSSLRLAGVLGAPTRVDLYATRVRLTAGNRISLTATSAPAAGGQAAGGTAGSGAAPGDAADAAAARGGVRISALVRFLDAPDTDVEVPLGQFGDRWTTREAGLSRFHGRTLIRIGLRISGTQGDTAIHIGRLALEEAGDCEPRPVRGVRVDGNRITWSGGAGAYDVLAVDRHGARTWLGRTTTTAFYAPTIPTGAKIEVLAL</sequence>
<dbReference type="Pfam" id="PF03644">
    <property type="entry name" value="Glyco_hydro_85"/>
    <property type="match status" value="1"/>
</dbReference>
<keyword evidence="5" id="KW-1185">Reference proteome</keyword>
<feature type="signal peptide" evidence="2">
    <location>
        <begin position="1"/>
        <end position="17"/>
    </location>
</feature>
<dbReference type="EC" id="3.2.1.96" evidence="4"/>
<dbReference type="InterPro" id="IPR032979">
    <property type="entry name" value="ENGase"/>
</dbReference>
<dbReference type="PANTHER" id="PTHR13246">
    <property type="entry name" value="ENDO BETA N-ACETYLGLUCOSAMINIDASE"/>
    <property type="match status" value="1"/>
</dbReference>
<dbReference type="PROSITE" id="PS51318">
    <property type="entry name" value="TAT"/>
    <property type="match status" value="1"/>
</dbReference>
<dbReference type="GO" id="GO:0005829">
    <property type="term" value="C:cytosol"/>
    <property type="evidence" value="ECO:0007669"/>
    <property type="project" value="UniProtKB-SubCell"/>
</dbReference>
<keyword evidence="4" id="KW-0326">Glycosidase</keyword>